<reference evidence="1 2" key="1">
    <citation type="submission" date="2016-11" db="EMBL/GenBank/DDBJ databases">
        <authorList>
            <person name="Jaros S."/>
            <person name="Januszkiewicz K."/>
            <person name="Wedrychowicz H."/>
        </authorList>
    </citation>
    <scope>NUCLEOTIDE SEQUENCE [LARGE SCALE GENOMIC DNA]</scope>
    <source>
        <strain evidence="1 2">DSM 100565</strain>
    </source>
</reference>
<dbReference type="OrthoDB" id="2986495at2"/>
<keyword evidence="2" id="KW-1185">Reference proteome</keyword>
<dbReference type="EMBL" id="FQYO01000007">
    <property type="protein sequence ID" value="SHJ25740.1"/>
    <property type="molecule type" value="Genomic_DNA"/>
</dbReference>
<dbReference type="Gene3D" id="2.40.110.10">
    <property type="entry name" value="Butyryl-CoA Dehydrogenase, subunit A, domain 2"/>
    <property type="match status" value="1"/>
</dbReference>
<name>A0A1M6HUA4_9RHOB</name>
<organism evidence="1 2">
    <name type="scientific">Wenxinia saemankumensis</name>
    <dbReference type="NCBI Taxonomy" id="1447782"/>
    <lineage>
        <taxon>Bacteria</taxon>
        <taxon>Pseudomonadati</taxon>
        <taxon>Pseudomonadota</taxon>
        <taxon>Alphaproteobacteria</taxon>
        <taxon>Rhodobacterales</taxon>
        <taxon>Roseobacteraceae</taxon>
        <taxon>Wenxinia</taxon>
    </lineage>
</organism>
<gene>
    <name evidence="1" type="ORF">SAMN05444417_3365</name>
</gene>
<evidence type="ECO:0000313" key="2">
    <source>
        <dbReference type="Proteomes" id="UP000184292"/>
    </source>
</evidence>
<dbReference type="InterPro" id="IPR036250">
    <property type="entry name" value="AcylCo_DH-like_C"/>
</dbReference>
<dbReference type="AlphaFoldDB" id="A0A1M6HUA4"/>
<accession>A0A1M6HUA4</accession>
<dbReference type="GO" id="GO:0016627">
    <property type="term" value="F:oxidoreductase activity, acting on the CH-CH group of donors"/>
    <property type="evidence" value="ECO:0007669"/>
    <property type="project" value="InterPro"/>
</dbReference>
<protein>
    <submittedName>
        <fullName evidence="1">Acyl-CoA dehydrogenase</fullName>
    </submittedName>
</protein>
<sequence length="358" mass="37851">MTLDIPPTCPAPAEALDNIRARALAADEGRADLSQDISDLRACGLLDALAEPGDPLWQATWLRRIGRASLSVGRLVEGHMNAVALIRLYASCPRKHALLAQCRWALHGVWGAEREDPATIREAFDGRLTLSGTKSFASGLGLVGTAIVTVGGADGTRLALVPASDPSRADISGWAVPGMRATASGTFGLDGLEGEELGRAGDYEREPHFQGGVWRYAALQVGGLEALVEAARQAVRRDPTEARLHRLARLAARTHAARLMVEAAARATAGPRAGEAEVSLALLARESVEEACLTGMGEVERLLGTRAFVEGTEVERVRRDLAFFLRQADLDGKLTRAGQAVCAGGAIGETWGADDALP</sequence>
<dbReference type="RefSeq" id="WP_083601448.1">
    <property type="nucleotide sequence ID" value="NZ_FQYO01000007.1"/>
</dbReference>
<dbReference type="SUPFAM" id="SSF47203">
    <property type="entry name" value="Acyl-CoA dehydrogenase C-terminal domain-like"/>
    <property type="match status" value="1"/>
</dbReference>
<dbReference type="InterPro" id="IPR046373">
    <property type="entry name" value="Acyl-CoA_Oxase/DH_mid-dom_sf"/>
</dbReference>
<dbReference type="STRING" id="1447782.SAMN05444417_3365"/>
<dbReference type="Gene3D" id="1.20.140.10">
    <property type="entry name" value="Butyryl-CoA Dehydrogenase, subunit A, domain 3"/>
    <property type="match status" value="1"/>
</dbReference>
<evidence type="ECO:0000313" key="1">
    <source>
        <dbReference type="EMBL" id="SHJ25740.1"/>
    </source>
</evidence>
<dbReference type="InterPro" id="IPR009100">
    <property type="entry name" value="AcylCoA_DH/oxidase_NM_dom_sf"/>
</dbReference>
<dbReference type="Proteomes" id="UP000184292">
    <property type="component" value="Unassembled WGS sequence"/>
</dbReference>
<proteinExistence type="predicted"/>
<dbReference type="SUPFAM" id="SSF56645">
    <property type="entry name" value="Acyl-CoA dehydrogenase NM domain-like"/>
    <property type="match status" value="1"/>
</dbReference>